<dbReference type="KEGG" id="cyu:UCYN_00600"/>
<dbReference type="STRING" id="1453429.UCYN_00600"/>
<evidence type="ECO:0008006" key="3">
    <source>
        <dbReference type="Google" id="ProtNLM"/>
    </source>
</evidence>
<dbReference type="EMBL" id="CP001842">
    <property type="protein sequence ID" value="ADB94816.1"/>
    <property type="molecule type" value="Genomic_DNA"/>
</dbReference>
<keyword evidence="2" id="KW-1185">Reference proteome</keyword>
<dbReference type="PANTHER" id="PTHR43434:SF21">
    <property type="entry name" value="SLL0295 PROTEIN"/>
    <property type="match status" value="1"/>
</dbReference>
<dbReference type="AlphaFoldDB" id="D3EMW6"/>
<dbReference type="PANTHER" id="PTHR43434">
    <property type="entry name" value="PHOSPHOGLYCOLATE PHOSPHATASE"/>
    <property type="match status" value="1"/>
</dbReference>
<dbReference type="PATRIC" id="fig|713887.8.peg.53"/>
<gene>
    <name evidence="1" type="ordered locus">UCYN_00600</name>
</gene>
<dbReference type="InterPro" id="IPR036412">
    <property type="entry name" value="HAD-like_sf"/>
</dbReference>
<dbReference type="GO" id="GO:0005829">
    <property type="term" value="C:cytosol"/>
    <property type="evidence" value="ECO:0007669"/>
    <property type="project" value="TreeGrafter"/>
</dbReference>
<dbReference type="RefSeq" id="WP_012953481.1">
    <property type="nucleotide sequence ID" value="NC_013771.1"/>
</dbReference>
<dbReference type="Proteomes" id="UP000001405">
    <property type="component" value="Chromosome"/>
</dbReference>
<accession>D3EMW6</accession>
<dbReference type="HOGENOM" id="CLU_072689_1_0_3"/>
<dbReference type="InterPro" id="IPR023214">
    <property type="entry name" value="HAD_sf"/>
</dbReference>
<name>D3EMW6_ATETH</name>
<evidence type="ECO:0000313" key="1">
    <source>
        <dbReference type="EMBL" id="ADB94816.1"/>
    </source>
</evidence>
<dbReference type="GO" id="GO:0006281">
    <property type="term" value="P:DNA repair"/>
    <property type="evidence" value="ECO:0007669"/>
    <property type="project" value="TreeGrafter"/>
</dbReference>
<sequence>MGSICKPKILALDFDGVICDGIREYFETAKKAYRVIWSQNINYDCDRLFGLFSQFRPVIETGWEMPVLLRAVILGYKAMDIESKWGLICTEILSKDNLKKEELILILDKTRDSSINFDLDHWLNLHSFYPEVIRELPKLLNSTIHLYIVTTKEGRFVKQLLKSKGIQFPENKIIGKEIKQPKYKTLSQILIHHEEKPQNLWFVEDLLKTLMSIYKQEELRGVKLFLANWGYNTTRTHSLAKKNGVFLLSLNQFSKNFSNWIKS</sequence>
<evidence type="ECO:0000313" key="2">
    <source>
        <dbReference type="Proteomes" id="UP000001405"/>
    </source>
</evidence>
<dbReference type="GO" id="GO:0008967">
    <property type="term" value="F:phosphoglycolate phosphatase activity"/>
    <property type="evidence" value="ECO:0007669"/>
    <property type="project" value="TreeGrafter"/>
</dbReference>
<dbReference type="SUPFAM" id="SSF56784">
    <property type="entry name" value="HAD-like"/>
    <property type="match status" value="1"/>
</dbReference>
<dbReference type="OrthoDB" id="368044at2"/>
<dbReference type="Gene3D" id="3.40.50.1000">
    <property type="entry name" value="HAD superfamily/HAD-like"/>
    <property type="match status" value="1"/>
</dbReference>
<proteinExistence type="predicted"/>
<organism evidence="2">
    <name type="scientific">Atelocyanobacterium thalassa (isolate ALOHA)</name>
    <dbReference type="NCBI Taxonomy" id="1453429"/>
    <lineage>
        <taxon>Bacteria</taxon>
        <taxon>Bacillati</taxon>
        <taxon>Cyanobacteriota</taxon>
        <taxon>Cyanophyceae</taxon>
        <taxon>Oscillatoriophycideae</taxon>
        <taxon>Chroococcales</taxon>
        <taxon>Aphanothecaceae</taxon>
        <taxon>Candidatus Atelocyanobacterium</taxon>
        <taxon>Candidatus Atelocyanobacterium thalassae</taxon>
    </lineage>
</organism>
<protein>
    <recommendedName>
        <fullName evidence="3">Phosphatase</fullName>
    </recommendedName>
</protein>
<reference evidence="1 2" key="1">
    <citation type="journal article" date="2010" name="Nature">
        <title>Metabolic streamlining in an open-ocean nitrogen-fixing cyanobacterium.</title>
        <authorList>
            <person name="Tripp H.J."/>
            <person name="Bench S.R."/>
            <person name="Turk K.A."/>
            <person name="Foster R.A."/>
            <person name="Desany B.A."/>
            <person name="Niazi F."/>
            <person name="Affourtit J.P."/>
            <person name="Zehr J.P."/>
        </authorList>
    </citation>
    <scope>NUCLEOTIDE SEQUENCE [LARGE SCALE GENOMIC DNA]</scope>
    <source>
        <strain evidence="2">ALOHA</strain>
    </source>
</reference>
<dbReference type="InterPro" id="IPR050155">
    <property type="entry name" value="HAD-like_hydrolase_sf"/>
</dbReference>